<dbReference type="OrthoDB" id="2562629at2759"/>
<dbReference type="PANTHER" id="PTHR35192:SF2">
    <property type="entry name" value="APPLE DOMAIN-CONTAINING PROTEIN"/>
    <property type="match status" value="1"/>
</dbReference>
<dbReference type="Proteomes" id="UP000092666">
    <property type="component" value="Unassembled WGS sequence"/>
</dbReference>
<dbReference type="Pfam" id="PF21671">
    <property type="entry name" value="CPL1-like"/>
    <property type="match status" value="1"/>
</dbReference>
<dbReference type="InterPro" id="IPR038955">
    <property type="entry name" value="PriA/CPL1_fungi"/>
</dbReference>
<gene>
    <name evidence="3" type="ORF">I316_06999</name>
</gene>
<name>A0A1B9GK12_9TREE</name>
<feature type="signal peptide" evidence="1">
    <location>
        <begin position="1"/>
        <end position="17"/>
    </location>
</feature>
<dbReference type="PANTHER" id="PTHR35192">
    <property type="entry name" value="PROTEIN, PUTATIVE-RELATED"/>
    <property type="match status" value="1"/>
</dbReference>
<organism evidence="3 4">
    <name type="scientific">Kwoniella heveanensis BCC8398</name>
    <dbReference type="NCBI Taxonomy" id="1296120"/>
    <lineage>
        <taxon>Eukaryota</taxon>
        <taxon>Fungi</taxon>
        <taxon>Dikarya</taxon>
        <taxon>Basidiomycota</taxon>
        <taxon>Agaricomycotina</taxon>
        <taxon>Tremellomycetes</taxon>
        <taxon>Tremellales</taxon>
        <taxon>Cryptococcaceae</taxon>
        <taxon>Kwoniella</taxon>
    </lineage>
</organism>
<sequence length="310" mass="33821">MRLSLIPLISLLPLALSSPSPTEGGSAVERGWDHQPKCNDLPTRDPDTCECLPGFYEPGYYKRTEDYEAESKGKGGHHYKECVCPDYPNTYIDFGNGGHGGGGGGGYGGYKRKGGYEPEPECKCKGKHQHYDPDTEKCECDEGYEPVDDWYYDKRGGKGGHHPKPLKCKPCPTPSGGYGHGGKKNYKRNPSLHEAIKMREQDERALETVLGCKDEEEACESNGSWRCTDVSSSLWSCGGCPGQGVDCGAVPGVSEVRCHQGRCLIDTCRRGYTVTPTPSPEYGTNTSCVSNNGSRGVESSKSHWFVNQAE</sequence>
<proteinExistence type="predicted"/>
<dbReference type="EMBL" id="KV700135">
    <property type="protein sequence ID" value="OCF31394.1"/>
    <property type="molecule type" value="Genomic_DNA"/>
</dbReference>
<evidence type="ECO:0000259" key="2">
    <source>
        <dbReference type="Pfam" id="PF21671"/>
    </source>
</evidence>
<feature type="chain" id="PRO_5008627115" description="Protein CPL1-like domain-containing protein" evidence="1">
    <location>
        <begin position="18"/>
        <end position="310"/>
    </location>
</feature>
<dbReference type="AlphaFoldDB" id="A0A1B9GK12"/>
<evidence type="ECO:0000313" key="3">
    <source>
        <dbReference type="EMBL" id="OCF31394.1"/>
    </source>
</evidence>
<reference evidence="4" key="2">
    <citation type="submission" date="2013-12" db="EMBL/GenBank/DDBJ databases">
        <title>Evolution of pathogenesis and genome organization in the Tremellales.</title>
        <authorList>
            <person name="Cuomo C."/>
            <person name="Litvintseva A."/>
            <person name="Heitman J."/>
            <person name="Chen Y."/>
            <person name="Sun S."/>
            <person name="Springer D."/>
            <person name="Dromer F."/>
            <person name="Young S."/>
            <person name="Zeng Q."/>
            <person name="Chapman S."/>
            <person name="Gujja S."/>
            <person name="Saif S."/>
            <person name="Birren B."/>
        </authorList>
    </citation>
    <scope>NUCLEOTIDE SEQUENCE [LARGE SCALE GENOMIC DNA]</scope>
    <source>
        <strain evidence="4">BCC8398</strain>
    </source>
</reference>
<reference evidence="3 4" key="1">
    <citation type="submission" date="2013-07" db="EMBL/GenBank/DDBJ databases">
        <title>The Genome Sequence of Cryptococcus heveanensis BCC8398.</title>
        <authorList>
            <consortium name="The Broad Institute Genome Sequencing Platform"/>
            <person name="Cuomo C."/>
            <person name="Litvintseva A."/>
            <person name="Chen Y."/>
            <person name="Heitman J."/>
            <person name="Sun S."/>
            <person name="Springer D."/>
            <person name="Dromer F."/>
            <person name="Young S.K."/>
            <person name="Zeng Q."/>
            <person name="Gargeya S."/>
            <person name="Fitzgerald M."/>
            <person name="Abouelleil A."/>
            <person name="Alvarado L."/>
            <person name="Berlin A.M."/>
            <person name="Chapman S.B."/>
            <person name="Dewar J."/>
            <person name="Goldberg J."/>
            <person name="Griggs A."/>
            <person name="Gujja S."/>
            <person name="Hansen M."/>
            <person name="Howarth C."/>
            <person name="Imamovic A."/>
            <person name="Larimer J."/>
            <person name="McCowan C."/>
            <person name="Murphy C."/>
            <person name="Pearson M."/>
            <person name="Priest M."/>
            <person name="Roberts A."/>
            <person name="Saif S."/>
            <person name="Shea T."/>
            <person name="Sykes S."/>
            <person name="Wortman J."/>
            <person name="Nusbaum C."/>
            <person name="Birren B."/>
        </authorList>
    </citation>
    <scope>NUCLEOTIDE SEQUENCE [LARGE SCALE GENOMIC DNA]</scope>
    <source>
        <strain evidence="3 4">BCC8398</strain>
    </source>
</reference>
<evidence type="ECO:0000313" key="4">
    <source>
        <dbReference type="Proteomes" id="UP000092666"/>
    </source>
</evidence>
<accession>A0A1B9GK12</accession>
<dbReference type="InterPro" id="IPR048661">
    <property type="entry name" value="CPL1-like"/>
</dbReference>
<keyword evidence="4" id="KW-1185">Reference proteome</keyword>
<protein>
    <recommendedName>
        <fullName evidence="2">Protein CPL1-like domain-containing protein</fullName>
    </recommendedName>
</protein>
<feature type="domain" description="Protein CPL1-like" evidence="2">
    <location>
        <begin position="225"/>
        <end position="276"/>
    </location>
</feature>
<keyword evidence="1" id="KW-0732">Signal</keyword>
<evidence type="ECO:0000256" key="1">
    <source>
        <dbReference type="SAM" id="SignalP"/>
    </source>
</evidence>